<organism evidence="1 2">
    <name type="scientific">Vagococcus acidifermentans</name>
    <dbReference type="NCBI Taxonomy" id="564710"/>
    <lineage>
        <taxon>Bacteria</taxon>
        <taxon>Bacillati</taxon>
        <taxon>Bacillota</taxon>
        <taxon>Bacilli</taxon>
        <taxon>Lactobacillales</taxon>
        <taxon>Enterococcaceae</taxon>
        <taxon>Vagococcus</taxon>
    </lineage>
</organism>
<dbReference type="InterPro" id="IPR000150">
    <property type="entry name" value="Cof"/>
</dbReference>
<dbReference type="Proteomes" id="UP000286773">
    <property type="component" value="Unassembled WGS sequence"/>
</dbReference>
<evidence type="ECO:0000313" key="2">
    <source>
        <dbReference type="Proteomes" id="UP000286773"/>
    </source>
</evidence>
<dbReference type="SFLD" id="SFLDG01144">
    <property type="entry name" value="C2.B.4:_PGP_Like"/>
    <property type="match status" value="1"/>
</dbReference>
<dbReference type="GO" id="GO:0005829">
    <property type="term" value="C:cytosol"/>
    <property type="evidence" value="ECO:0007669"/>
    <property type="project" value="TreeGrafter"/>
</dbReference>
<accession>A0A430AUL5</accession>
<dbReference type="PROSITE" id="PS01229">
    <property type="entry name" value="COF_2"/>
    <property type="match status" value="1"/>
</dbReference>
<dbReference type="SFLD" id="SFLDG01140">
    <property type="entry name" value="C2.B:_Phosphomannomutase_and_P"/>
    <property type="match status" value="1"/>
</dbReference>
<gene>
    <name evidence="1" type="ORF">CBF27_07245</name>
</gene>
<dbReference type="SUPFAM" id="SSF56784">
    <property type="entry name" value="HAD-like"/>
    <property type="match status" value="1"/>
</dbReference>
<name>A0A430AUL5_9ENTE</name>
<dbReference type="Gene3D" id="3.40.50.1000">
    <property type="entry name" value="HAD superfamily/HAD-like"/>
    <property type="match status" value="1"/>
</dbReference>
<dbReference type="PANTHER" id="PTHR10000">
    <property type="entry name" value="PHOSPHOSERINE PHOSPHATASE"/>
    <property type="match status" value="1"/>
</dbReference>
<dbReference type="GO" id="GO:0000287">
    <property type="term" value="F:magnesium ion binding"/>
    <property type="evidence" value="ECO:0007669"/>
    <property type="project" value="TreeGrafter"/>
</dbReference>
<dbReference type="CDD" id="cd07516">
    <property type="entry name" value="HAD_Pase"/>
    <property type="match status" value="1"/>
</dbReference>
<dbReference type="NCBIfam" id="TIGR01484">
    <property type="entry name" value="HAD-SF-IIB"/>
    <property type="match status" value="1"/>
</dbReference>
<dbReference type="OrthoDB" id="9806027at2"/>
<dbReference type="InterPro" id="IPR006379">
    <property type="entry name" value="HAD-SF_hydro_IIB"/>
</dbReference>
<reference evidence="1 2" key="1">
    <citation type="submission" date="2017-05" db="EMBL/GenBank/DDBJ databases">
        <title>Vagococcus spp. assemblies.</title>
        <authorList>
            <person name="Gulvik C.A."/>
        </authorList>
    </citation>
    <scope>NUCLEOTIDE SEQUENCE [LARGE SCALE GENOMIC DNA]</scope>
    <source>
        <strain evidence="1 2">LMG 24798</strain>
    </source>
</reference>
<dbReference type="GO" id="GO:0016791">
    <property type="term" value="F:phosphatase activity"/>
    <property type="evidence" value="ECO:0007669"/>
    <property type="project" value="UniProtKB-ARBA"/>
</dbReference>
<dbReference type="RefSeq" id="WP_126813659.1">
    <property type="nucleotide sequence ID" value="NZ_NGKC01000007.1"/>
</dbReference>
<dbReference type="NCBIfam" id="TIGR00099">
    <property type="entry name" value="Cof-subfamily"/>
    <property type="match status" value="1"/>
</dbReference>
<dbReference type="Gene3D" id="3.30.1240.10">
    <property type="match status" value="1"/>
</dbReference>
<dbReference type="SFLD" id="SFLDS00003">
    <property type="entry name" value="Haloacid_Dehalogenase"/>
    <property type="match status" value="1"/>
</dbReference>
<proteinExistence type="predicted"/>
<sequence>MIRLIASDMDGTLLSSHLSISEKNREAIRIAEDKGIQFMIATGRAYSEAKPALEDAGIECPIITGNGAQVFDKHGNELFTFDIPKKSAWDIMSHLREHKLYFEVMTTRGVYSDHQPQRLENYATLLADSLPHITYKMAIAMAATQLEMQNITYVDSYRELIDDNQLKILKIIAFDEKGPAVLQPASDAIQQVEDIIVTSSFPNNIEINHFRAQKGTAVQIMADNLEIPLERVMTIGDNFNDISMLKIAGVSFAMANAEPEVKQIAKYETDTNLNDGVGRAILRAIEEQL</sequence>
<comment type="caution">
    <text evidence="1">The sequence shown here is derived from an EMBL/GenBank/DDBJ whole genome shotgun (WGS) entry which is preliminary data.</text>
</comment>
<protein>
    <submittedName>
        <fullName evidence="1">HAD family hydrolase</fullName>
    </submittedName>
</protein>
<dbReference type="PANTHER" id="PTHR10000:SF55">
    <property type="entry name" value="5-AMINO-6-(5-PHOSPHO-D-RIBITYLAMINO)URACIL PHOSPHATASE YCSE"/>
    <property type="match status" value="1"/>
</dbReference>
<keyword evidence="1" id="KW-0378">Hydrolase</keyword>
<dbReference type="Pfam" id="PF08282">
    <property type="entry name" value="Hydrolase_3"/>
    <property type="match status" value="1"/>
</dbReference>
<keyword evidence="2" id="KW-1185">Reference proteome</keyword>
<dbReference type="EMBL" id="NGKC01000007">
    <property type="protein sequence ID" value="RSU11747.1"/>
    <property type="molecule type" value="Genomic_DNA"/>
</dbReference>
<evidence type="ECO:0000313" key="1">
    <source>
        <dbReference type="EMBL" id="RSU11747.1"/>
    </source>
</evidence>
<dbReference type="AlphaFoldDB" id="A0A430AUL5"/>
<dbReference type="InterPro" id="IPR036412">
    <property type="entry name" value="HAD-like_sf"/>
</dbReference>
<dbReference type="PROSITE" id="PS01228">
    <property type="entry name" value="COF_1"/>
    <property type="match status" value="1"/>
</dbReference>
<dbReference type="InterPro" id="IPR023214">
    <property type="entry name" value="HAD_sf"/>
</dbReference>